<dbReference type="PANTHER" id="PTHR11895">
    <property type="entry name" value="TRANSAMIDASE"/>
    <property type="match status" value="1"/>
</dbReference>
<dbReference type="InterPro" id="IPR023631">
    <property type="entry name" value="Amidase_dom"/>
</dbReference>
<dbReference type="NCBIfam" id="NF005565">
    <property type="entry name" value="PRK07235.1"/>
    <property type="match status" value="1"/>
</dbReference>
<comment type="caution">
    <text evidence="2">The sequence shown here is derived from an EMBL/GenBank/DDBJ whole genome shotgun (WGS) entry which is preliminary data.</text>
</comment>
<evidence type="ECO:0000259" key="1">
    <source>
        <dbReference type="Pfam" id="PF01425"/>
    </source>
</evidence>
<protein>
    <submittedName>
        <fullName evidence="2">Amidase</fullName>
        <ecNumber evidence="2">3.5.1.4</ecNumber>
    </submittedName>
</protein>
<accession>A0ABX2CNV9</accession>
<keyword evidence="3" id="KW-1185">Reference proteome</keyword>
<dbReference type="InterPro" id="IPR000120">
    <property type="entry name" value="Amidase"/>
</dbReference>
<dbReference type="EMBL" id="JABFDN010000018">
    <property type="protein sequence ID" value="NPU69525.1"/>
    <property type="molecule type" value="Genomic_DNA"/>
</dbReference>
<dbReference type="PANTHER" id="PTHR11895:SF170">
    <property type="entry name" value="AMIDASE"/>
    <property type="match status" value="1"/>
</dbReference>
<gene>
    <name evidence="2" type="ORF">HL667_31285</name>
</gene>
<dbReference type="Gene3D" id="1.10.20.60">
    <property type="entry name" value="Glu-tRNAGln amidotransferase C subunit, N-terminal domain"/>
    <property type="match status" value="1"/>
</dbReference>
<dbReference type="EC" id="3.5.1.4" evidence="2"/>
<dbReference type="Proteomes" id="UP000886476">
    <property type="component" value="Unassembled WGS sequence"/>
</dbReference>
<dbReference type="Gene3D" id="3.90.1300.10">
    <property type="entry name" value="Amidase signature (AS) domain"/>
    <property type="match status" value="1"/>
</dbReference>
<reference evidence="2" key="1">
    <citation type="submission" date="2020-05" db="EMBL/GenBank/DDBJ databases">
        <title>Nod-independent and nitrogen-fixing Bradyrhizobium aeschynomene sp. nov. isolated from nodules of Aeschynomene indica.</title>
        <authorList>
            <person name="Zhang Z."/>
        </authorList>
    </citation>
    <scope>NUCLEOTIDE SEQUENCE</scope>
    <source>
        <strain evidence="2">83012</strain>
    </source>
</reference>
<feature type="domain" description="Amidase" evidence="1">
    <location>
        <begin position="77"/>
        <end position="489"/>
    </location>
</feature>
<proteinExistence type="predicted"/>
<dbReference type="SUPFAM" id="SSF75304">
    <property type="entry name" value="Amidase signature (AS) enzymes"/>
    <property type="match status" value="1"/>
</dbReference>
<evidence type="ECO:0000313" key="2">
    <source>
        <dbReference type="EMBL" id="NPU69525.1"/>
    </source>
</evidence>
<dbReference type="RefSeq" id="WP_172114622.1">
    <property type="nucleotide sequence ID" value="NZ_JABFDN010000018.1"/>
</dbReference>
<sequence>MPVRRPSATELQQAAREIGLDLGDADVASFLALMQGQLDAYDVVDGMVAPLPEVRYPRSSGVRPAPSDNPFGAWAVTAHIRGAAEGKLKGKRVAIKDNVCVAGLPMMNGATILEDYVPEIDATIVTRLLDAGAEILGKAVCEYYCASGGSHTSANGVVENPVMPGYNAGGSSSGSTALVMADIVDMATGGDQGGSIRIPASYCGAVGLKPTHGLVPYTGIFAVELTVDHAGPITRTVADNALMLEVMAGPDGLDPRQRGALGQPYTQALSQGVAGLRVGLVPEGFATAGAETEVDDRVREAAGRLAARGADIRETSVPLHAAGAAIWTPIFLEGATDLMMRGNAYGTNMKGVFLESLLDAHARWRDRAGELSDTLKLGILTGHFMSSRNRGRYYGKAQNLNRLLTADYDRALSQADVLLMPTTPMATTRLPSAGASREEIIGRAFEMVGNTAPTCLTGHPAISIPVGKTSDGRPIGAMLIARHLDEMTLYRAAAALEACYRQE</sequence>
<organism evidence="2 3">
    <name type="scientific">Bradyrhizobium aeschynomenes</name>
    <dbReference type="NCBI Taxonomy" id="2734909"/>
    <lineage>
        <taxon>Bacteria</taxon>
        <taxon>Pseudomonadati</taxon>
        <taxon>Pseudomonadota</taxon>
        <taxon>Alphaproteobacteria</taxon>
        <taxon>Hyphomicrobiales</taxon>
        <taxon>Nitrobacteraceae</taxon>
        <taxon>Bradyrhizobium</taxon>
    </lineage>
</organism>
<dbReference type="Pfam" id="PF01425">
    <property type="entry name" value="Amidase"/>
    <property type="match status" value="1"/>
</dbReference>
<name>A0ABX2CNV9_9BRAD</name>
<dbReference type="InterPro" id="IPR036928">
    <property type="entry name" value="AS_sf"/>
</dbReference>
<keyword evidence="2" id="KW-0378">Hydrolase</keyword>
<evidence type="ECO:0000313" key="3">
    <source>
        <dbReference type="Proteomes" id="UP000886476"/>
    </source>
</evidence>
<dbReference type="GO" id="GO:0004040">
    <property type="term" value="F:amidase activity"/>
    <property type="evidence" value="ECO:0007669"/>
    <property type="project" value="UniProtKB-EC"/>
</dbReference>